<dbReference type="KEGG" id="salo:EF888_05045"/>
<evidence type="ECO:0000313" key="1">
    <source>
        <dbReference type="EMBL" id="PWK58902.1"/>
    </source>
</evidence>
<name>A0A316GDX6_9RHOB</name>
<dbReference type="InterPro" id="IPR007396">
    <property type="entry name" value="TR_PAI2-type"/>
</dbReference>
<dbReference type="InterPro" id="IPR012349">
    <property type="entry name" value="Split_barrel_FMN-bd"/>
</dbReference>
<evidence type="ECO:0000313" key="2">
    <source>
        <dbReference type="Proteomes" id="UP000245390"/>
    </source>
</evidence>
<protein>
    <submittedName>
        <fullName evidence="1">PaiB family negative transcriptional regulator</fullName>
    </submittedName>
</protein>
<proteinExistence type="predicted"/>
<reference evidence="1 2" key="1">
    <citation type="submission" date="2018-05" db="EMBL/GenBank/DDBJ databases">
        <title>Genomic Encyclopedia of Type Strains, Phase IV (KMG-IV): sequencing the most valuable type-strain genomes for metagenomic binning, comparative biology and taxonomic classification.</title>
        <authorList>
            <person name="Goeker M."/>
        </authorList>
    </citation>
    <scope>NUCLEOTIDE SEQUENCE [LARGE SCALE GENOMIC DNA]</scope>
    <source>
        <strain evidence="1 2">DSM 103371</strain>
    </source>
</reference>
<dbReference type="PANTHER" id="PTHR35802:SF1">
    <property type="entry name" value="PROTEASE SYNTHASE AND SPORULATION PROTEIN PAI 2"/>
    <property type="match status" value="1"/>
</dbReference>
<gene>
    <name evidence="1" type="ORF">C8D95_101720</name>
</gene>
<dbReference type="Proteomes" id="UP000245390">
    <property type="component" value="Unassembled WGS sequence"/>
</dbReference>
<dbReference type="AlphaFoldDB" id="A0A316GDX6"/>
<dbReference type="OrthoDB" id="9794948at2"/>
<dbReference type="Pfam" id="PF04299">
    <property type="entry name" value="FMN_bind_2"/>
    <property type="match status" value="1"/>
</dbReference>
<dbReference type="PIRSF" id="PIRSF010372">
    <property type="entry name" value="PaiB"/>
    <property type="match status" value="1"/>
</dbReference>
<dbReference type="RefSeq" id="WP_109757742.1">
    <property type="nucleotide sequence ID" value="NZ_CP034588.1"/>
</dbReference>
<dbReference type="Gene3D" id="2.30.110.10">
    <property type="entry name" value="Electron Transport, Fmn-binding Protein, Chain A"/>
    <property type="match status" value="1"/>
</dbReference>
<dbReference type="SUPFAM" id="SSF50475">
    <property type="entry name" value="FMN-binding split barrel"/>
    <property type="match status" value="1"/>
</dbReference>
<accession>A0A316GDX6</accession>
<comment type="caution">
    <text evidence="1">The sequence shown here is derived from an EMBL/GenBank/DDBJ whole genome shotgun (WGS) entry which is preliminary data.</text>
</comment>
<sequence>MHPNPAFRNESRDRHLGFARSRPFGTLAVNADPAPLLSHVPFLLTEDGTSADLHLVRSNPIARAGDAPAVIAVTGPDAYVSPDWYGIADQVPTWNYVAVHLRGRLERLPDDAMRDMLDRQSAAYEARLLPKPVWMPDKMAAEAMEKLLRAIVPFRLHVDQVDGTWKLGQNKTDEVRLAAASHVADGFGSEPEALARLMERPLGDAPGS</sequence>
<organism evidence="1 2">
    <name type="scientific">Silicimonas algicola</name>
    <dbReference type="NCBI Taxonomy" id="1826607"/>
    <lineage>
        <taxon>Bacteria</taxon>
        <taxon>Pseudomonadati</taxon>
        <taxon>Pseudomonadota</taxon>
        <taxon>Alphaproteobacteria</taxon>
        <taxon>Rhodobacterales</taxon>
        <taxon>Paracoccaceae</taxon>
    </lineage>
</organism>
<dbReference type="EMBL" id="QGGV01000001">
    <property type="protein sequence ID" value="PWK58902.1"/>
    <property type="molecule type" value="Genomic_DNA"/>
</dbReference>
<dbReference type="PANTHER" id="PTHR35802">
    <property type="entry name" value="PROTEASE SYNTHASE AND SPORULATION PROTEIN PAI 2"/>
    <property type="match status" value="1"/>
</dbReference>
<keyword evidence="2" id="KW-1185">Reference proteome</keyword>